<dbReference type="AlphaFoldDB" id="A0A3E1NZ67"/>
<dbReference type="OrthoDB" id="658548at2"/>
<proteinExistence type="predicted"/>
<dbReference type="EMBL" id="QTJV01000007">
    <property type="protein sequence ID" value="RFM33185.1"/>
    <property type="molecule type" value="Genomic_DNA"/>
</dbReference>
<dbReference type="RefSeq" id="WP_116855036.1">
    <property type="nucleotide sequence ID" value="NZ_QTJV01000007.1"/>
</dbReference>
<reference evidence="1 2" key="1">
    <citation type="submission" date="2018-08" db="EMBL/GenBank/DDBJ databases">
        <title>Chitinophaga sp. K20C18050901, a novel bacterium isolated from forest soil.</title>
        <authorList>
            <person name="Wang C."/>
        </authorList>
    </citation>
    <scope>NUCLEOTIDE SEQUENCE [LARGE SCALE GENOMIC DNA]</scope>
    <source>
        <strain evidence="1 2">K20C18050901</strain>
    </source>
</reference>
<keyword evidence="2" id="KW-1185">Reference proteome</keyword>
<comment type="caution">
    <text evidence="1">The sequence shown here is derived from an EMBL/GenBank/DDBJ whole genome shotgun (WGS) entry which is preliminary data.</text>
</comment>
<gene>
    <name evidence="1" type="ORF">DXN04_19330</name>
</gene>
<accession>A0A3E1NZ67</accession>
<protein>
    <submittedName>
        <fullName evidence="1">Uncharacterized protein</fullName>
    </submittedName>
</protein>
<name>A0A3E1NZ67_9BACT</name>
<evidence type="ECO:0000313" key="1">
    <source>
        <dbReference type="EMBL" id="RFM33185.1"/>
    </source>
</evidence>
<dbReference type="Proteomes" id="UP000261174">
    <property type="component" value="Unassembled WGS sequence"/>
</dbReference>
<evidence type="ECO:0000313" key="2">
    <source>
        <dbReference type="Proteomes" id="UP000261174"/>
    </source>
</evidence>
<organism evidence="1 2">
    <name type="scientific">Chitinophaga silvisoli</name>
    <dbReference type="NCBI Taxonomy" id="2291814"/>
    <lineage>
        <taxon>Bacteria</taxon>
        <taxon>Pseudomonadati</taxon>
        <taxon>Bacteroidota</taxon>
        <taxon>Chitinophagia</taxon>
        <taxon>Chitinophagales</taxon>
        <taxon>Chitinophagaceae</taxon>
        <taxon>Chitinophaga</taxon>
    </lineage>
</organism>
<sequence>MEALAIKEFISIYQYAIFSQLRAIFDSLEPPDKEDFPDTLIRYQRPSKEGNSKWGMFAELLENSNLSEVPQVLVQFYFIKPFCLKDRLVLFGRDNERFYMSVDLVNCKVILFDDMQGRYTYIADSESGFLNYLRIYLEYRLMPNEFKFNDKVNLMFKEKVITAVGGSEYEDYYRFVFPTQKDSDNTFIVLPFRL</sequence>